<feature type="transmembrane region" description="Helical" evidence="1">
    <location>
        <begin position="40"/>
        <end position="66"/>
    </location>
</feature>
<proteinExistence type="predicted"/>
<name>A0A1G8LAW9_9RHOO</name>
<keyword evidence="1" id="KW-0812">Transmembrane</keyword>
<evidence type="ECO:0000256" key="1">
    <source>
        <dbReference type="SAM" id="Phobius"/>
    </source>
</evidence>
<dbReference type="EMBL" id="FNCY01000021">
    <property type="protein sequence ID" value="SDI52796.1"/>
    <property type="molecule type" value="Genomic_DNA"/>
</dbReference>
<accession>A0A1G8LAW9</accession>
<sequence>MSLGPSFALLCFLAPIALGAWMISWAFGDYVRNGLVRVEWQIRACLIGCLLVVSGAAYGLFSLVIFMKAHWHG</sequence>
<reference evidence="2 3" key="1">
    <citation type="submission" date="2016-10" db="EMBL/GenBank/DDBJ databases">
        <authorList>
            <person name="de Groot N.N."/>
        </authorList>
    </citation>
    <scope>NUCLEOTIDE SEQUENCE [LARGE SCALE GENOMIC DNA]</scope>
    <source>
        <strain evidence="2 3">DSM 5885</strain>
    </source>
</reference>
<dbReference type="STRING" id="83767.SAMN05660652_03589"/>
<keyword evidence="3" id="KW-1185">Reference proteome</keyword>
<keyword evidence="1" id="KW-1133">Transmembrane helix</keyword>
<feature type="transmembrane region" description="Helical" evidence="1">
    <location>
        <begin position="7"/>
        <end position="28"/>
    </location>
</feature>
<gene>
    <name evidence="2" type="ORF">SAMN05660652_03589</name>
</gene>
<dbReference type="RefSeq" id="WP_091939720.1">
    <property type="nucleotide sequence ID" value="NZ_FNCY01000021.1"/>
</dbReference>
<dbReference type="Proteomes" id="UP000198607">
    <property type="component" value="Unassembled WGS sequence"/>
</dbReference>
<dbReference type="AlphaFoldDB" id="A0A1G8LAW9"/>
<evidence type="ECO:0000313" key="2">
    <source>
        <dbReference type="EMBL" id="SDI52796.1"/>
    </source>
</evidence>
<organism evidence="2 3">
    <name type="scientific">Propionivibrio dicarboxylicus</name>
    <dbReference type="NCBI Taxonomy" id="83767"/>
    <lineage>
        <taxon>Bacteria</taxon>
        <taxon>Pseudomonadati</taxon>
        <taxon>Pseudomonadota</taxon>
        <taxon>Betaproteobacteria</taxon>
        <taxon>Rhodocyclales</taxon>
        <taxon>Rhodocyclaceae</taxon>
        <taxon>Propionivibrio</taxon>
    </lineage>
</organism>
<protein>
    <submittedName>
        <fullName evidence="2">Uncharacterized protein</fullName>
    </submittedName>
</protein>
<keyword evidence="1" id="KW-0472">Membrane</keyword>
<evidence type="ECO:0000313" key="3">
    <source>
        <dbReference type="Proteomes" id="UP000198607"/>
    </source>
</evidence>